<reference evidence="1 2" key="1">
    <citation type="submission" date="2024-01" db="EMBL/GenBank/DDBJ databases">
        <title>Genome assemblies of Stephania.</title>
        <authorList>
            <person name="Yang L."/>
        </authorList>
    </citation>
    <scope>NUCLEOTIDE SEQUENCE [LARGE SCALE GENOMIC DNA]</scope>
    <source>
        <strain evidence="1">QJT</strain>
        <tissue evidence="1">Leaf</tissue>
    </source>
</reference>
<protein>
    <submittedName>
        <fullName evidence="1">Uncharacterized protein</fullName>
    </submittedName>
</protein>
<proteinExistence type="predicted"/>
<organism evidence="1 2">
    <name type="scientific">Stephania japonica</name>
    <dbReference type="NCBI Taxonomy" id="461633"/>
    <lineage>
        <taxon>Eukaryota</taxon>
        <taxon>Viridiplantae</taxon>
        <taxon>Streptophyta</taxon>
        <taxon>Embryophyta</taxon>
        <taxon>Tracheophyta</taxon>
        <taxon>Spermatophyta</taxon>
        <taxon>Magnoliopsida</taxon>
        <taxon>Ranunculales</taxon>
        <taxon>Menispermaceae</taxon>
        <taxon>Menispermoideae</taxon>
        <taxon>Cissampelideae</taxon>
        <taxon>Stephania</taxon>
    </lineage>
</organism>
<gene>
    <name evidence="1" type="ORF">Sjap_007836</name>
</gene>
<evidence type="ECO:0000313" key="1">
    <source>
        <dbReference type="EMBL" id="KAK9137242.1"/>
    </source>
</evidence>
<comment type="caution">
    <text evidence="1">The sequence shown here is derived from an EMBL/GenBank/DDBJ whole genome shotgun (WGS) entry which is preliminary data.</text>
</comment>
<dbReference type="AlphaFoldDB" id="A0AAP0PAS8"/>
<sequence length="64" mass="6836">MRVSVAVASVPSTARVTITQEANISGVTTMTLLPSTTSMTPVMAVVPRAPTVYDITTTIEVRQW</sequence>
<name>A0AAP0PAS8_9MAGN</name>
<dbReference type="Proteomes" id="UP001417504">
    <property type="component" value="Unassembled WGS sequence"/>
</dbReference>
<dbReference type="EMBL" id="JBBNAE010000003">
    <property type="protein sequence ID" value="KAK9137242.1"/>
    <property type="molecule type" value="Genomic_DNA"/>
</dbReference>
<evidence type="ECO:0000313" key="2">
    <source>
        <dbReference type="Proteomes" id="UP001417504"/>
    </source>
</evidence>
<accession>A0AAP0PAS8</accession>
<keyword evidence="2" id="KW-1185">Reference proteome</keyword>